<evidence type="ECO:0000256" key="1">
    <source>
        <dbReference type="SAM" id="MobiDB-lite"/>
    </source>
</evidence>
<dbReference type="AlphaFoldDB" id="A0A620CNB2"/>
<dbReference type="Gene3D" id="1.20.5.170">
    <property type="match status" value="1"/>
</dbReference>
<gene>
    <name evidence="2" type="ORF">F6Y89_07110</name>
</gene>
<feature type="region of interest" description="Disordered" evidence="1">
    <location>
        <begin position="1"/>
        <end position="21"/>
    </location>
</feature>
<name>A0A620CNB2_SALER</name>
<reference evidence="2" key="1">
    <citation type="submission" date="2019-09" db="EMBL/GenBank/DDBJ databases">
        <authorList>
            <consortium name="PulseNet: The National Subtyping Network for Foodborne Disease Surveillance"/>
            <person name="Tarr C.L."/>
            <person name="Trees E."/>
            <person name="Katz L.S."/>
            <person name="Carleton-Romer H.A."/>
            <person name="Stroika S."/>
            <person name="Kucerova Z."/>
            <person name="Roache K.F."/>
            <person name="Sabol A.L."/>
            <person name="Besser J."/>
            <person name="Gerner-Smidt P."/>
        </authorList>
    </citation>
    <scope>NUCLEOTIDE SEQUENCE</scope>
    <source>
        <strain evidence="2">PNUSAS101274</strain>
    </source>
</reference>
<evidence type="ECO:0000313" key="2">
    <source>
        <dbReference type="EMBL" id="ECX9224305.1"/>
    </source>
</evidence>
<sequence>MAKKVTRMKVPAENAPQSREEVSLDIRKYGDAQREQIRLETAMNDEIAAITEKYMPQIEEQKKIVKTLFKGIHDWCKTHRKELTNDYKTKTANLTTGNVSWRLGNPSCSVSRDVEPVLDMLRRLGLERFIRTKEEVNKEAVLADPAAVKGIVGITVKQATESFYVDPFEQDAGVTR</sequence>
<comment type="caution">
    <text evidence="2">The sequence shown here is derived from an EMBL/GenBank/DDBJ whole genome shotgun (WGS) entry which is preliminary data.</text>
</comment>
<dbReference type="InterPro" id="IPR009951">
    <property type="entry name" value="Host-nuc_inhib_Gam"/>
</dbReference>
<proteinExistence type="predicted"/>
<dbReference type="SUPFAM" id="SSF161266">
    <property type="entry name" value="Gam-like"/>
    <property type="match status" value="1"/>
</dbReference>
<dbReference type="GO" id="GO:0042262">
    <property type="term" value="P:DNA protection"/>
    <property type="evidence" value="ECO:0007669"/>
    <property type="project" value="InterPro"/>
</dbReference>
<accession>A0A620CNB2</accession>
<dbReference type="Pfam" id="PF07352">
    <property type="entry name" value="Phage_Mu_Gam"/>
    <property type="match status" value="1"/>
</dbReference>
<organism evidence="2">
    <name type="scientific">Salmonella enterica</name>
    <name type="common">Salmonella choleraesuis</name>
    <dbReference type="NCBI Taxonomy" id="28901"/>
    <lineage>
        <taxon>Bacteria</taxon>
        <taxon>Pseudomonadati</taxon>
        <taxon>Pseudomonadota</taxon>
        <taxon>Gammaproteobacteria</taxon>
        <taxon>Enterobacterales</taxon>
        <taxon>Enterobacteriaceae</taxon>
        <taxon>Salmonella</taxon>
    </lineage>
</organism>
<dbReference type="EMBL" id="AALBJK010000011">
    <property type="protein sequence ID" value="ECX9224305.1"/>
    <property type="molecule type" value="Genomic_DNA"/>
</dbReference>
<dbReference type="GO" id="GO:0003690">
    <property type="term" value="F:double-stranded DNA binding"/>
    <property type="evidence" value="ECO:0007669"/>
    <property type="project" value="InterPro"/>
</dbReference>
<protein>
    <submittedName>
        <fullName evidence="2">Host-nuclease inhibitor protein Gam</fullName>
    </submittedName>
</protein>